<keyword evidence="2" id="KW-1185">Reference proteome</keyword>
<gene>
    <name evidence="1" type="ORF">NPIL_119601</name>
</gene>
<name>A0A8X6TR82_NEPPI</name>
<dbReference type="Proteomes" id="UP000887013">
    <property type="component" value="Unassembled WGS sequence"/>
</dbReference>
<dbReference type="EMBL" id="BMAW01064803">
    <property type="protein sequence ID" value="GFT47165.1"/>
    <property type="molecule type" value="Genomic_DNA"/>
</dbReference>
<accession>A0A8X6TR82</accession>
<dbReference type="AlphaFoldDB" id="A0A8X6TR82"/>
<comment type="caution">
    <text evidence="1">The sequence shown here is derived from an EMBL/GenBank/DDBJ whole genome shotgun (WGS) entry which is preliminary data.</text>
</comment>
<organism evidence="1 2">
    <name type="scientific">Nephila pilipes</name>
    <name type="common">Giant wood spider</name>
    <name type="synonym">Nephila maculata</name>
    <dbReference type="NCBI Taxonomy" id="299642"/>
    <lineage>
        <taxon>Eukaryota</taxon>
        <taxon>Metazoa</taxon>
        <taxon>Ecdysozoa</taxon>
        <taxon>Arthropoda</taxon>
        <taxon>Chelicerata</taxon>
        <taxon>Arachnida</taxon>
        <taxon>Araneae</taxon>
        <taxon>Araneomorphae</taxon>
        <taxon>Entelegynae</taxon>
        <taxon>Araneoidea</taxon>
        <taxon>Nephilidae</taxon>
        <taxon>Nephila</taxon>
    </lineage>
</organism>
<evidence type="ECO:0000313" key="2">
    <source>
        <dbReference type="Proteomes" id="UP000887013"/>
    </source>
</evidence>
<reference evidence="1" key="1">
    <citation type="submission" date="2020-08" db="EMBL/GenBank/DDBJ databases">
        <title>Multicomponent nature underlies the extraordinary mechanical properties of spider dragline silk.</title>
        <authorList>
            <person name="Kono N."/>
            <person name="Nakamura H."/>
            <person name="Mori M."/>
            <person name="Yoshida Y."/>
            <person name="Ohtoshi R."/>
            <person name="Malay A.D."/>
            <person name="Moran D.A.P."/>
            <person name="Tomita M."/>
            <person name="Numata K."/>
            <person name="Arakawa K."/>
        </authorList>
    </citation>
    <scope>NUCLEOTIDE SEQUENCE</scope>
</reference>
<sequence>MSNSKSNIINYFMSKEVIKQPPTFCDLRCMEARTLSKISDVSEILIADTAMLATRFSTPLTGMSYASDLIWSQKKYSNHDRSGDQGGQHTGTR</sequence>
<evidence type="ECO:0000313" key="1">
    <source>
        <dbReference type="EMBL" id="GFT47165.1"/>
    </source>
</evidence>
<protein>
    <submittedName>
        <fullName evidence="1">Uncharacterized protein</fullName>
    </submittedName>
</protein>
<proteinExistence type="predicted"/>